<keyword evidence="2 5" id="KW-0732">Signal</keyword>
<sequence length="567" mass="61883">MKTPLRFRHSHAAAPSRWVLLLPLLTLLAGPLACGEDDPDDPRPDSGTPIVDAGTNTDAGTDVDAGADVDAGSGTDAGTDVDAGTGTDAGTGSEDAGTDGGVACTPSGWVEQTPDLSVITNTSLDIRVRLEAIPGLTVQENPNGATVPAGYRFFILRYNQPSDHAHPECQRFEQRMTLLHKADASPMVLSTSGYNVSTGTGRSEPTQLLGANQVAVEHRFFPPSIPSPADWSHLTIRQSADDFHRLTQALKRIYTGKWVSTGGSKGGETVVFFRRFHPDDVDATVAYVAPIAKRNDERFVTFQDSVGGDAQLACRERLWAFQREVLSRRENMLTLLKAYAEEQNPKLTYSQLGFELALEHAAIETYFAFWQYDGAGNCTRNIPDTTATDQQLFDAMDYEVGMGSFADSGIKPYAAYYYQAAVELGWPQPYEKHLGALIHFPDTDTGEVYSPPGIPYVFRPQAMPDIQDWVSTQGQRLMFIYGSYDPWTAAAYVLGNAQDSYLYTVAGGNHGSRISQLPAVPQAEAKATLNRWMGISPLKRAPKVDLSEEPPVFGPRVPPRLREASRN</sequence>
<dbReference type="RefSeq" id="WP_120603625.1">
    <property type="nucleotide sequence ID" value="NZ_JABFJX010000378.1"/>
</dbReference>
<dbReference type="OrthoDB" id="3979391at2"/>
<organism evidence="6 7">
    <name type="scientific">Corallococcus carmarthensis</name>
    <dbReference type="NCBI Taxonomy" id="2316728"/>
    <lineage>
        <taxon>Bacteria</taxon>
        <taxon>Pseudomonadati</taxon>
        <taxon>Myxococcota</taxon>
        <taxon>Myxococcia</taxon>
        <taxon>Myxococcales</taxon>
        <taxon>Cystobacterineae</taxon>
        <taxon>Myxococcaceae</taxon>
        <taxon>Corallococcus</taxon>
    </lineage>
</organism>
<name>A0A3A8KKC5_9BACT</name>
<dbReference type="InterPro" id="IPR008761">
    <property type="entry name" value="Peptidase_S37"/>
</dbReference>
<dbReference type="PANTHER" id="PTHR11010">
    <property type="entry name" value="PROTEASE S28 PRO-X CARBOXYPEPTIDASE-RELATED"/>
    <property type="match status" value="1"/>
</dbReference>
<reference evidence="7" key="1">
    <citation type="submission" date="2018-09" db="EMBL/GenBank/DDBJ databases">
        <authorList>
            <person name="Livingstone P.G."/>
            <person name="Whitworth D.E."/>
        </authorList>
    </citation>
    <scope>NUCLEOTIDE SEQUENCE [LARGE SCALE GENOMIC DNA]</scope>
    <source>
        <strain evidence="7">CA043D</strain>
    </source>
</reference>
<protein>
    <submittedName>
        <fullName evidence="6">Multidrug transporter</fullName>
    </submittedName>
</protein>
<dbReference type="PANTHER" id="PTHR11010:SF38">
    <property type="entry name" value="LYSOSOMAL PRO-X CARBOXYPEPTIDASE"/>
    <property type="match status" value="1"/>
</dbReference>
<keyword evidence="1" id="KW-0645">Protease</keyword>
<dbReference type="SUPFAM" id="SSF53474">
    <property type="entry name" value="alpha/beta-Hydrolases"/>
    <property type="match status" value="1"/>
</dbReference>
<dbReference type="Gene3D" id="3.40.50.1820">
    <property type="entry name" value="alpha/beta hydrolase"/>
    <property type="match status" value="1"/>
</dbReference>
<evidence type="ECO:0000256" key="1">
    <source>
        <dbReference type="ARBA" id="ARBA00022670"/>
    </source>
</evidence>
<dbReference type="Proteomes" id="UP000268313">
    <property type="component" value="Unassembled WGS sequence"/>
</dbReference>
<feature type="chain" id="PRO_5017289072" evidence="5">
    <location>
        <begin position="36"/>
        <end position="567"/>
    </location>
</feature>
<proteinExistence type="predicted"/>
<keyword evidence="7" id="KW-1185">Reference proteome</keyword>
<keyword evidence="3" id="KW-0378">Hydrolase</keyword>
<dbReference type="EMBL" id="RAWE01000055">
    <property type="protein sequence ID" value="RKH02384.1"/>
    <property type="molecule type" value="Genomic_DNA"/>
</dbReference>
<dbReference type="InterPro" id="IPR029058">
    <property type="entry name" value="AB_hydrolase_fold"/>
</dbReference>
<feature type="signal peptide" evidence="5">
    <location>
        <begin position="1"/>
        <end position="35"/>
    </location>
</feature>
<evidence type="ECO:0000256" key="2">
    <source>
        <dbReference type="ARBA" id="ARBA00022729"/>
    </source>
</evidence>
<gene>
    <name evidence="6" type="ORF">D7X32_17140</name>
</gene>
<feature type="region of interest" description="Disordered" evidence="4">
    <location>
        <begin position="546"/>
        <end position="567"/>
    </location>
</feature>
<evidence type="ECO:0000313" key="6">
    <source>
        <dbReference type="EMBL" id="RKH02384.1"/>
    </source>
</evidence>
<evidence type="ECO:0000256" key="4">
    <source>
        <dbReference type="SAM" id="MobiDB-lite"/>
    </source>
</evidence>
<dbReference type="Pfam" id="PF05576">
    <property type="entry name" value="Peptidase_S37"/>
    <property type="match status" value="1"/>
</dbReference>
<evidence type="ECO:0000256" key="3">
    <source>
        <dbReference type="ARBA" id="ARBA00022801"/>
    </source>
</evidence>
<dbReference type="GO" id="GO:0008239">
    <property type="term" value="F:dipeptidyl-peptidase activity"/>
    <property type="evidence" value="ECO:0007669"/>
    <property type="project" value="TreeGrafter"/>
</dbReference>
<feature type="compositionally biased region" description="Low complexity" evidence="4">
    <location>
        <begin position="51"/>
        <end position="95"/>
    </location>
</feature>
<dbReference type="ESTHER" id="9delt-a0a3a8kkc5">
    <property type="family name" value="Peptidase_S37"/>
</dbReference>
<evidence type="ECO:0000313" key="7">
    <source>
        <dbReference type="Proteomes" id="UP000268313"/>
    </source>
</evidence>
<dbReference type="GO" id="GO:0006508">
    <property type="term" value="P:proteolysis"/>
    <property type="evidence" value="ECO:0007669"/>
    <property type="project" value="UniProtKB-KW"/>
</dbReference>
<evidence type="ECO:0000256" key="5">
    <source>
        <dbReference type="SAM" id="SignalP"/>
    </source>
</evidence>
<dbReference type="AlphaFoldDB" id="A0A3A8KKC5"/>
<accession>A0A3A8KKC5</accession>
<comment type="caution">
    <text evidence="6">The sequence shown here is derived from an EMBL/GenBank/DDBJ whole genome shotgun (WGS) entry which is preliminary data.</text>
</comment>
<feature type="region of interest" description="Disordered" evidence="4">
    <location>
        <begin position="35"/>
        <end position="99"/>
    </location>
</feature>